<keyword evidence="3" id="KW-0808">Transferase</keyword>
<gene>
    <name evidence="6" type="ORF">GCM10008938_39270</name>
</gene>
<dbReference type="PANTHER" id="PTHR11986:SF79">
    <property type="entry name" value="ACETYLORNITHINE AMINOTRANSFERASE, MITOCHONDRIAL"/>
    <property type="match status" value="1"/>
</dbReference>
<protein>
    <submittedName>
        <fullName evidence="6">Aspartate aminotransferase family protein</fullName>
    </submittedName>
</protein>
<keyword evidence="4 5" id="KW-0663">Pyridoxal phosphate</keyword>
<proteinExistence type="inferred from homology"/>
<dbReference type="CDD" id="cd00610">
    <property type="entry name" value="OAT_like"/>
    <property type="match status" value="1"/>
</dbReference>
<dbReference type="RefSeq" id="WP_189005667.1">
    <property type="nucleotide sequence ID" value="NZ_BMOD01000020.1"/>
</dbReference>
<evidence type="ECO:0000256" key="4">
    <source>
        <dbReference type="ARBA" id="ARBA00022898"/>
    </source>
</evidence>
<dbReference type="InterPro" id="IPR015421">
    <property type="entry name" value="PyrdxlP-dep_Trfase_major"/>
</dbReference>
<dbReference type="Gene3D" id="3.90.1150.10">
    <property type="entry name" value="Aspartate Aminotransferase, domain 1"/>
    <property type="match status" value="1"/>
</dbReference>
<dbReference type="PROSITE" id="PS00600">
    <property type="entry name" value="AA_TRANSFER_CLASS_3"/>
    <property type="match status" value="1"/>
</dbReference>
<dbReference type="GO" id="GO:0008483">
    <property type="term" value="F:transaminase activity"/>
    <property type="evidence" value="ECO:0007669"/>
    <property type="project" value="UniProtKB-KW"/>
</dbReference>
<comment type="caution">
    <text evidence="6">The sequence shown here is derived from an EMBL/GenBank/DDBJ whole genome shotgun (WGS) entry which is preliminary data.</text>
</comment>
<dbReference type="InterPro" id="IPR015422">
    <property type="entry name" value="PyrdxlP-dep_Trfase_small"/>
</dbReference>
<evidence type="ECO:0000313" key="6">
    <source>
        <dbReference type="EMBL" id="GGJ49440.1"/>
    </source>
</evidence>
<evidence type="ECO:0000256" key="3">
    <source>
        <dbReference type="ARBA" id="ARBA00022679"/>
    </source>
</evidence>
<name>A0ABQ2D855_9DEIO</name>
<dbReference type="InterPro" id="IPR005814">
    <property type="entry name" value="Aminotrans_3"/>
</dbReference>
<evidence type="ECO:0000256" key="5">
    <source>
        <dbReference type="RuleBase" id="RU003560"/>
    </source>
</evidence>
<evidence type="ECO:0000256" key="1">
    <source>
        <dbReference type="ARBA" id="ARBA00001933"/>
    </source>
</evidence>
<comment type="cofactor">
    <cofactor evidence="1">
        <name>pyridoxal 5'-phosphate</name>
        <dbReference type="ChEBI" id="CHEBI:597326"/>
    </cofactor>
</comment>
<evidence type="ECO:0000256" key="2">
    <source>
        <dbReference type="ARBA" id="ARBA00022576"/>
    </source>
</evidence>
<reference evidence="7" key="1">
    <citation type="journal article" date="2019" name="Int. J. Syst. Evol. Microbiol.">
        <title>The Global Catalogue of Microorganisms (GCM) 10K type strain sequencing project: providing services to taxonomists for standard genome sequencing and annotation.</title>
        <authorList>
            <consortium name="The Broad Institute Genomics Platform"/>
            <consortium name="The Broad Institute Genome Sequencing Center for Infectious Disease"/>
            <person name="Wu L."/>
            <person name="Ma J."/>
        </authorList>
    </citation>
    <scope>NUCLEOTIDE SEQUENCE [LARGE SCALE GENOMIC DNA]</scope>
    <source>
        <strain evidence="7">JCM 14370</strain>
    </source>
</reference>
<dbReference type="SUPFAM" id="SSF53383">
    <property type="entry name" value="PLP-dependent transferases"/>
    <property type="match status" value="1"/>
</dbReference>
<dbReference type="Gene3D" id="3.40.640.10">
    <property type="entry name" value="Type I PLP-dependent aspartate aminotransferase-like (Major domain)"/>
    <property type="match status" value="1"/>
</dbReference>
<comment type="similarity">
    <text evidence="5">Belongs to the class-III pyridoxal-phosphate-dependent aminotransferase family.</text>
</comment>
<dbReference type="Proteomes" id="UP000632222">
    <property type="component" value="Unassembled WGS sequence"/>
</dbReference>
<sequence>MPSSYVRTDDVLSERYSSSRALEHEIAHGNTDLIKALTILGCVGPFKTVSPWEYQDPQGKRLINTGGYSAVPFGDGYPPLVKFLQSYLENLHSIGLPQQSASNWRAALEFNLIKLLASQDPTHADSKVFFSNSGAEANEAAIKFAKAARPRAKHILNFRRAYHGKTQMTMSLTPNPSIQKDFGPLAPNIHTHPYGDLDAVKTTIKKLGADNVVAVILEPLQGEAGVILPPEGFLKGLSEVCQATGILLIVDEIQSGLGRTGSWFASTDGGMQPDIITLAKPLGGGMAAVGATIYRKWIFDKVLGGLDCKRHSNTFGGNSLAMAVGLKSLEILIDENLPERSARMGKLALDRLKGIQQKYPEFITDVRGKGMLMAMVFRDITRLGVVQANKDLAELVSEASGLLALRQFYQNGLILNLSLNSTRTLRLTPALTMPDDLFNEMLNRVEATARKNPRASRLLVNTPPKTLLDLVKFAT</sequence>
<evidence type="ECO:0000313" key="7">
    <source>
        <dbReference type="Proteomes" id="UP000632222"/>
    </source>
</evidence>
<dbReference type="InterPro" id="IPR049704">
    <property type="entry name" value="Aminotrans_3_PPA_site"/>
</dbReference>
<keyword evidence="7" id="KW-1185">Reference proteome</keyword>
<dbReference type="Pfam" id="PF00202">
    <property type="entry name" value="Aminotran_3"/>
    <property type="match status" value="1"/>
</dbReference>
<dbReference type="InterPro" id="IPR050103">
    <property type="entry name" value="Class-III_PLP-dep_AT"/>
</dbReference>
<dbReference type="PANTHER" id="PTHR11986">
    <property type="entry name" value="AMINOTRANSFERASE CLASS III"/>
    <property type="match status" value="1"/>
</dbReference>
<organism evidence="6 7">
    <name type="scientific">Deinococcus roseus</name>
    <dbReference type="NCBI Taxonomy" id="392414"/>
    <lineage>
        <taxon>Bacteria</taxon>
        <taxon>Thermotogati</taxon>
        <taxon>Deinococcota</taxon>
        <taxon>Deinococci</taxon>
        <taxon>Deinococcales</taxon>
        <taxon>Deinococcaceae</taxon>
        <taxon>Deinococcus</taxon>
    </lineage>
</organism>
<keyword evidence="2 6" id="KW-0032">Aminotransferase</keyword>
<dbReference type="InterPro" id="IPR015424">
    <property type="entry name" value="PyrdxlP-dep_Trfase"/>
</dbReference>
<dbReference type="EMBL" id="BMOD01000020">
    <property type="protein sequence ID" value="GGJ49440.1"/>
    <property type="molecule type" value="Genomic_DNA"/>
</dbReference>
<accession>A0ABQ2D855</accession>